<protein>
    <submittedName>
        <fullName evidence="3">Uncharacterized protein</fullName>
    </submittedName>
</protein>
<evidence type="ECO:0000313" key="2">
    <source>
        <dbReference type="Proteomes" id="UP000887575"/>
    </source>
</evidence>
<evidence type="ECO:0000256" key="1">
    <source>
        <dbReference type="SAM" id="SignalP"/>
    </source>
</evidence>
<keyword evidence="2" id="KW-1185">Reference proteome</keyword>
<evidence type="ECO:0000313" key="3">
    <source>
        <dbReference type="WBParaSite" id="MBELARI_LOCUS2833"/>
    </source>
</evidence>
<feature type="signal peptide" evidence="1">
    <location>
        <begin position="1"/>
        <end position="19"/>
    </location>
</feature>
<sequence length="73" mass="7912">MRILYSLSTLCFLLRFGEADSGDQLVGSITKDGSDILKKASTGFGHVRQCSCGEQSVCSRDEATATECNRPCF</sequence>
<organism evidence="2 3">
    <name type="scientific">Mesorhabditis belari</name>
    <dbReference type="NCBI Taxonomy" id="2138241"/>
    <lineage>
        <taxon>Eukaryota</taxon>
        <taxon>Metazoa</taxon>
        <taxon>Ecdysozoa</taxon>
        <taxon>Nematoda</taxon>
        <taxon>Chromadorea</taxon>
        <taxon>Rhabditida</taxon>
        <taxon>Rhabditina</taxon>
        <taxon>Rhabditomorpha</taxon>
        <taxon>Rhabditoidea</taxon>
        <taxon>Rhabditidae</taxon>
        <taxon>Mesorhabditinae</taxon>
        <taxon>Mesorhabditis</taxon>
    </lineage>
</organism>
<accession>A0AAF3FA59</accession>
<feature type="chain" id="PRO_5042247372" evidence="1">
    <location>
        <begin position="20"/>
        <end position="73"/>
    </location>
</feature>
<proteinExistence type="predicted"/>
<dbReference type="Proteomes" id="UP000887575">
    <property type="component" value="Unassembled WGS sequence"/>
</dbReference>
<dbReference type="WBParaSite" id="MBELARI_LOCUS2833">
    <property type="protein sequence ID" value="MBELARI_LOCUS2833"/>
    <property type="gene ID" value="MBELARI_LOCUS2833"/>
</dbReference>
<dbReference type="AlphaFoldDB" id="A0AAF3FA59"/>
<keyword evidence="1" id="KW-0732">Signal</keyword>
<reference evidence="3" key="1">
    <citation type="submission" date="2024-02" db="UniProtKB">
        <authorList>
            <consortium name="WormBaseParasite"/>
        </authorList>
    </citation>
    <scope>IDENTIFICATION</scope>
</reference>
<name>A0AAF3FA59_9BILA</name>